<dbReference type="Proteomes" id="UP001164761">
    <property type="component" value="Chromosome"/>
</dbReference>
<keyword evidence="2" id="KW-1185">Reference proteome</keyword>
<evidence type="ECO:0000313" key="1">
    <source>
        <dbReference type="EMBL" id="WAH43551.1"/>
    </source>
</evidence>
<protein>
    <recommendedName>
        <fullName evidence="3">Head decoration protein</fullName>
    </recommendedName>
</protein>
<sequence>MNMDLFNPYVPGETDGFVFADKQIILNADYHIQDRIPITIAPGTGALDRGTILGVSTADGLWRPVLRTTVAAATEPVNPQVIGLATGTGAMFTVGQTVAAMSATSGTVQQLGTITAINGDNVTVATELTAALAEGDWFYVADGSQTAVGVLADVVFDSTSNKISNAYVAGKFVQSQLVGVDSIVISDLKARQIPYFINDVQDNILVV</sequence>
<proteinExistence type="predicted"/>
<dbReference type="RefSeq" id="WP_268007431.1">
    <property type="nucleotide sequence ID" value="NZ_BSUT01000001.1"/>
</dbReference>
<organism evidence="1 2">
    <name type="scientific">Alicyclobacillus fastidiosus</name>
    <dbReference type="NCBI Taxonomy" id="392011"/>
    <lineage>
        <taxon>Bacteria</taxon>
        <taxon>Bacillati</taxon>
        <taxon>Bacillota</taxon>
        <taxon>Bacilli</taxon>
        <taxon>Bacillales</taxon>
        <taxon>Alicyclobacillaceae</taxon>
        <taxon>Alicyclobacillus</taxon>
    </lineage>
</organism>
<reference evidence="1" key="1">
    <citation type="submission" date="2022-08" db="EMBL/GenBank/DDBJ databases">
        <title>Alicyclobacillus fastidiosus DSM 17978, complete genome.</title>
        <authorList>
            <person name="Wang Q."/>
            <person name="Cai R."/>
            <person name="Wang Z."/>
        </authorList>
    </citation>
    <scope>NUCLEOTIDE SEQUENCE</scope>
    <source>
        <strain evidence="1">DSM 17978</strain>
    </source>
</reference>
<accession>A0ABY6ZMY8</accession>
<evidence type="ECO:0000313" key="2">
    <source>
        <dbReference type="Proteomes" id="UP001164761"/>
    </source>
</evidence>
<dbReference type="EMBL" id="CP104067">
    <property type="protein sequence ID" value="WAH43551.1"/>
    <property type="molecule type" value="Genomic_DNA"/>
</dbReference>
<gene>
    <name evidence="1" type="ORF">NZD89_09290</name>
</gene>
<name>A0ABY6ZMY8_9BACL</name>
<evidence type="ECO:0008006" key="3">
    <source>
        <dbReference type="Google" id="ProtNLM"/>
    </source>
</evidence>